<dbReference type="PANTHER" id="PTHR11373:SF4">
    <property type="entry name" value="DEOXYNUCLEOSIDE TRIPHOSPHATE TRIPHOSPHOHYDROLASE SAMHD1"/>
    <property type="match status" value="1"/>
</dbReference>
<protein>
    <submittedName>
        <fullName evidence="1">Uncharacterized protein</fullName>
    </submittedName>
</protein>
<proteinExistence type="predicted"/>
<comment type="caution">
    <text evidence="1">The sequence shown here is derived from an EMBL/GenBank/DDBJ whole genome shotgun (WGS) entry which is preliminary data.</text>
</comment>
<evidence type="ECO:0000313" key="2">
    <source>
        <dbReference type="Proteomes" id="UP000224567"/>
    </source>
</evidence>
<evidence type="ECO:0000313" key="1">
    <source>
        <dbReference type="EMBL" id="PHT47157.1"/>
    </source>
</evidence>
<name>A0A2G2WPJ7_CAPBA</name>
<dbReference type="OrthoDB" id="1922017at2759"/>
<dbReference type="Proteomes" id="UP000224567">
    <property type="component" value="Unassembled WGS sequence"/>
</dbReference>
<organism evidence="1 2">
    <name type="scientific">Capsicum baccatum</name>
    <name type="common">Peruvian pepper</name>
    <dbReference type="NCBI Taxonomy" id="33114"/>
    <lineage>
        <taxon>Eukaryota</taxon>
        <taxon>Viridiplantae</taxon>
        <taxon>Streptophyta</taxon>
        <taxon>Embryophyta</taxon>
        <taxon>Tracheophyta</taxon>
        <taxon>Spermatophyta</taxon>
        <taxon>Magnoliopsida</taxon>
        <taxon>eudicotyledons</taxon>
        <taxon>Gunneridae</taxon>
        <taxon>Pentapetalae</taxon>
        <taxon>asterids</taxon>
        <taxon>lamiids</taxon>
        <taxon>Solanales</taxon>
        <taxon>Solanaceae</taxon>
        <taxon>Solanoideae</taxon>
        <taxon>Capsiceae</taxon>
        <taxon>Capsicum</taxon>
    </lineage>
</organism>
<gene>
    <name evidence="1" type="ORF">CQW23_11365</name>
</gene>
<dbReference type="GO" id="GO:0005634">
    <property type="term" value="C:nucleus"/>
    <property type="evidence" value="ECO:0007669"/>
    <property type="project" value="TreeGrafter"/>
</dbReference>
<reference evidence="1 2" key="1">
    <citation type="journal article" date="2017" name="Genome Biol.">
        <title>New reference genome sequences of hot pepper reveal the massive evolution of plant disease-resistance genes by retroduplication.</title>
        <authorList>
            <person name="Kim S."/>
            <person name="Park J."/>
            <person name="Yeom S.I."/>
            <person name="Kim Y.M."/>
            <person name="Seo E."/>
            <person name="Kim K.T."/>
            <person name="Kim M.S."/>
            <person name="Lee J.M."/>
            <person name="Cheong K."/>
            <person name="Shin H.S."/>
            <person name="Kim S.B."/>
            <person name="Han K."/>
            <person name="Lee J."/>
            <person name="Park M."/>
            <person name="Lee H.A."/>
            <person name="Lee H.Y."/>
            <person name="Lee Y."/>
            <person name="Oh S."/>
            <person name="Lee J.H."/>
            <person name="Choi E."/>
            <person name="Choi E."/>
            <person name="Lee S.E."/>
            <person name="Jeon J."/>
            <person name="Kim H."/>
            <person name="Choi G."/>
            <person name="Song H."/>
            <person name="Lee J."/>
            <person name="Lee S.C."/>
            <person name="Kwon J.K."/>
            <person name="Lee H.Y."/>
            <person name="Koo N."/>
            <person name="Hong Y."/>
            <person name="Kim R.W."/>
            <person name="Kang W.H."/>
            <person name="Huh J.H."/>
            <person name="Kang B.C."/>
            <person name="Yang T.J."/>
            <person name="Lee Y.H."/>
            <person name="Bennetzen J.L."/>
            <person name="Choi D."/>
        </authorList>
    </citation>
    <scope>NUCLEOTIDE SEQUENCE [LARGE SCALE GENOMIC DNA]</scope>
    <source>
        <strain evidence="2">cv. PBC81</strain>
    </source>
</reference>
<dbReference type="InterPro" id="IPR050135">
    <property type="entry name" value="dGTPase-like"/>
</dbReference>
<sequence length="184" mass="20635">MVSRRRETKYEPPSKVRILEIDGTYKKGTDKVKHLMKNLAARQQSSSGFKKGIWMSLDRNLEVYFSSREKQFLYDIVANGRNGIDVDKFDDIVRDTRACALGCIFQFQRFCYLHTLGFLSSNSHVVSVIFEVPSMFDIGYELAHVECGRLTHAPDDVGCGLWALVASLPSSATGTCTCLCCCAL</sequence>
<dbReference type="STRING" id="33114.A0A2G2WPJ7"/>
<dbReference type="AlphaFoldDB" id="A0A2G2WPJ7"/>
<reference evidence="2" key="2">
    <citation type="journal article" date="2017" name="J. Anim. Genet.">
        <title>Multiple reference genome sequences of hot pepper reveal the massive evolution of plant disease resistance genes by retroduplication.</title>
        <authorList>
            <person name="Kim S."/>
            <person name="Park J."/>
            <person name="Yeom S.-I."/>
            <person name="Kim Y.-M."/>
            <person name="Seo E."/>
            <person name="Kim K.-T."/>
            <person name="Kim M.-S."/>
            <person name="Lee J.M."/>
            <person name="Cheong K."/>
            <person name="Shin H.-S."/>
            <person name="Kim S.-B."/>
            <person name="Han K."/>
            <person name="Lee J."/>
            <person name="Park M."/>
            <person name="Lee H.-A."/>
            <person name="Lee H.-Y."/>
            <person name="Lee Y."/>
            <person name="Oh S."/>
            <person name="Lee J.H."/>
            <person name="Choi E."/>
            <person name="Choi E."/>
            <person name="Lee S.E."/>
            <person name="Jeon J."/>
            <person name="Kim H."/>
            <person name="Choi G."/>
            <person name="Song H."/>
            <person name="Lee J."/>
            <person name="Lee S.-C."/>
            <person name="Kwon J.-K."/>
            <person name="Lee H.-Y."/>
            <person name="Koo N."/>
            <person name="Hong Y."/>
            <person name="Kim R.W."/>
            <person name="Kang W.-H."/>
            <person name="Huh J.H."/>
            <person name="Kang B.-C."/>
            <person name="Yang T.-J."/>
            <person name="Lee Y.-H."/>
            <person name="Bennetzen J.L."/>
            <person name="Choi D."/>
        </authorList>
    </citation>
    <scope>NUCLEOTIDE SEQUENCE [LARGE SCALE GENOMIC DNA]</scope>
    <source>
        <strain evidence="2">cv. PBC81</strain>
    </source>
</reference>
<dbReference type="GO" id="GO:0008832">
    <property type="term" value="F:dGTPase activity"/>
    <property type="evidence" value="ECO:0007669"/>
    <property type="project" value="TreeGrafter"/>
</dbReference>
<keyword evidence="2" id="KW-1185">Reference proteome</keyword>
<dbReference type="EMBL" id="MLFT02000005">
    <property type="protein sequence ID" value="PHT47157.1"/>
    <property type="molecule type" value="Genomic_DNA"/>
</dbReference>
<dbReference type="Gene3D" id="1.10.3210.10">
    <property type="entry name" value="Hypothetical protein af1432"/>
    <property type="match status" value="1"/>
</dbReference>
<dbReference type="PANTHER" id="PTHR11373">
    <property type="entry name" value="DEOXYNUCLEOSIDE TRIPHOSPHATE TRIPHOSPHOHYDROLASE"/>
    <property type="match status" value="1"/>
</dbReference>
<dbReference type="GO" id="GO:0006203">
    <property type="term" value="P:dGTP catabolic process"/>
    <property type="evidence" value="ECO:0007669"/>
    <property type="project" value="TreeGrafter"/>
</dbReference>
<accession>A0A2G2WPJ7</accession>